<keyword evidence="1" id="KW-1133">Transmembrane helix</keyword>
<name>A0ABU6FF98_9ACTN</name>
<reference evidence="2 3" key="1">
    <citation type="submission" date="2022-10" db="EMBL/GenBank/DDBJ databases">
        <authorList>
            <person name="Xie J."/>
            <person name="Shen N."/>
        </authorList>
    </citation>
    <scope>NUCLEOTIDE SEQUENCE [LARGE SCALE GENOMIC DNA]</scope>
    <source>
        <strain evidence="2 3">YIM65594</strain>
    </source>
</reference>
<gene>
    <name evidence="2" type="ORF">OKJ99_34995</name>
</gene>
<evidence type="ECO:0000313" key="3">
    <source>
        <dbReference type="Proteomes" id="UP001354931"/>
    </source>
</evidence>
<keyword evidence="1" id="KW-0812">Transmembrane</keyword>
<protein>
    <recommendedName>
        <fullName evidence="4">DUF2304 domain-containing protein</fullName>
    </recommendedName>
</protein>
<comment type="caution">
    <text evidence="2">The sequence shown here is derived from an EMBL/GenBank/DDBJ whole genome shotgun (WGS) entry which is preliminary data.</text>
</comment>
<proteinExistence type="predicted"/>
<evidence type="ECO:0000256" key="1">
    <source>
        <dbReference type="SAM" id="Phobius"/>
    </source>
</evidence>
<organism evidence="2 3">
    <name type="scientific">Streptomyces endophyticus</name>
    <dbReference type="NCBI Taxonomy" id="714166"/>
    <lineage>
        <taxon>Bacteria</taxon>
        <taxon>Bacillati</taxon>
        <taxon>Actinomycetota</taxon>
        <taxon>Actinomycetes</taxon>
        <taxon>Kitasatosporales</taxon>
        <taxon>Streptomycetaceae</taxon>
        <taxon>Streptomyces</taxon>
    </lineage>
</organism>
<dbReference type="RefSeq" id="WP_326022277.1">
    <property type="nucleotide sequence ID" value="NZ_JAOZYC010000170.1"/>
</dbReference>
<dbReference type="Proteomes" id="UP001354931">
    <property type="component" value="Unassembled WGS sequence"/>
</dbReference>
<keyword evidence="3" id="KW-1185">Reference proteome</keyword>
<keyword evidence="1" id="KW-0472">Membrane</keyword>
<evidence type="ECO:0000313" key="2">
    <source>
        <dbReference type="EMBL" id="MEB8342716.1"/>
    </source>
</evidence>
<dbReference type="EMBL" id="JAOZYC010000170">
    <property type="protein sequence ID" value="MEB8342716.1"/>
    <property type="molecule type" value="Genomic_DNA"/>
</dbReference>
<accession>A0ABU6FF98</accession>
<evidence type="ECO:0008006" key="4">
    <source>
        <dbReference type="Google" id="ProtNLM"/>
    </source>
</evidence>
<feature type="transmembrane region" description="Helical" evidence="1">
    <location>
        <begin position="32"/>
        <end position="58"/>
    </location>
</feature>
<sequence>MILTLNVAVLLAVIIYFRIGRKGQFQSKANQWTTVFIVLVFGVLIAPTGFGQGILAVLGNVVQSISAAGSP</sequence>